<dbReference type="Pfam" id="PF13481">
    <property type="entry name" value="AAA_25"/>
    <property type="match status" value="1"/>
</dbReference>
<gene>
    <name evidence="2" type="ORF">ETAA1_37730</name>
</gene>
<name>A0A517XWB7_9BACT</name>
<organism evidence="2 3">
    <name type="scientific">Urbifossiella limnaea</name>
    <dbReference type="NCBI Taxonomy" id="2528023"/>
    <lineage>
        <taxon>Bacteria</taxon>
        <taxon>Pseudomonadati</taxon>
        <taxon>Planctomycetota</taxon>
        <taxon>Planctomycetia</taxon>
        <taxon>Gemmatales</taxon>
        <taxon>Gemmataceae</taxon>
        <taxon>Urbifossiella</taxon>
    </lineage>
</organism>
<evidence type="ECO:0000313" key="3">
    <source>
        <dbReference type="Proteomes" id="UP000319576"/>
    </source>
</evidence>
<protein>
    <recommendedName>
        <fullName evidence="4">AAA family ATPase</fullName>
    </recommendedName>
</protein>
<dbReference type="SUPFAM" id="SSF52540">
    <property type="entry name" value="P-loop containing nucleoside triphosphate hydrolases"/>
    <property type="match status" value="1"/>
</dbReference>
<dbReference type="Gene3D" id="3.40.50.300">
    <property type="entry name" value="P-loop containing nucleotide triphosphate hydrolases"/>
    <property type="match status" value="1"/>
</dbReference>
<proteinExistence type="predicted"/>
<dbReference type="EMBL" id="CP036273">
    <property type="protein sequence ID" value="QDU21800.1"/>
    <property type="molecule type" value="Genomic_DNA"/>
</dbReference>
<keyword evidence="3" id="KW-1185">Reference proteome</keyword>
<dbReference type="Proteomes" id="UP000319576">
    <property type="component" value="Chromosome"/>
</dbReference>
<evidence type="ECO:0000313" key="2">
    <source>
        <dbReference type="EMBL" id="QDU21800.1"/>
    </source>
</evidence>
<dbReference type="RefSeq" id="WP_202920225.1">
    <property type="nucleotide sequence ID" value="NZ_CP036273.1"/>
</dbReference>
<dbReference type="InterPro" id="IPR027417">
    <property type="entry name" value="P-loop_NTPase"/>
</dbReference>
<sequence>MSSDRRLVPLNDIPEERLDWVWPNRIPRKAVTTLDGDPGQAKSTVAYDLIARVTGGRPMPNCTGSSPPAGAVLIGAEDGLGNTVRPRLQAAGADLRKVYVYDRRQFADRPLVFPDDIGVVEDAAREVGAGLVVIDPFTAFLSGPANSERAVRAAVGSLVGLAERLDLGVLLLRHLSKGGGSNPLYRGLGSIGVVAAARSALLAAPDPNADDPFQHVLTQVKTNLSAAPGLVYRTVKRDGVVTVEWLGESPSTAGDLTGGRAAHSLLREGAYVLYSLLADGPVWAADVYKLAARGGVARRTVERAKALLRVRSRKDGSGRGSRWYWELGDDDRVHRPFKDRDLEELMDRLLYDGDGPPLPGDEWKRGLPPADTDGADDPSDDGGLLPPQ</sequence>
<reference evidence="2 3" key="1">
    <citation type="submission" date="2019-02" db="EMBL/GenBank/DDBJ databases">
        <title>Deep-cultivation of Planctomycetes and their phenomic and genomic characterization uncovers novel biology.</title>
        <authorList>
            <person name="Wiegand S."/>
            <person name="Jogler M."/>
            <person name="Boedeker C."/>
            <person name="Pinto D."/>
            <person name="Vollmers J."/>
            <person name="Rivas-Marin E."/>
            <person name="Kohn T."/>
            <person name="Peeters S.H."/>
            <person name="Heuer A."/>
            <person name="Rast P."/>
            <person name="Oberbeckmann S."/>
            <person name="Bunk B."/>
            <person name="Jeske O."/>
            <person name="Meyerdierks A."/>
            <person name="Storesund J.E."/>
            <person name="Kallscheuer N."/>
            <person name="Luecker S."/>
            <person name="Lage O.M."/>
            <person name="Pohl T."/>
            <person name="Merkel B.J."/>
            <person name="Hornburger P."/>
            <person name="Mueller R.-W."/>
            <person name="Bruemmer F."/>
            <person name="Labrenz M."/>
            <person name="Spormann A.M."/>
            <person name="Op den Camp H."/>
            <person name="Overmann J."/>
            <person name="Amann R."/>
            <person name="Jetten M.S.M."/>
            <person name="Mascher T."/>
            <person name="Medema M.H."/>
            <person name="Devos D.P."/>
            <person name="Kaster A.-K."/>
            <person name="Ovreas L."/>
            <person name="Rohde M."/>
            <person name="Galperin M.Y."/>
            <person name="Jogler C."/>
        </authorList>
    </citation>
    <scope>NUCLEOTIDE SEQUENCE [LARGE SCALE GENOMIC DNA]</scope>
    <source>
        <strain evidence="2 3">ETA_A1</strain>
    </source>
</reference>
<feature type="region of interest" description="Disordered" evidence="1">
    <location>
        <begin position="348"/>
        <end position="388"/>
    </location>
</feature>
<evidence type="ECO:0000256" key="1">
    <source>
        <dbReference type="SAM" id="MobiDB-lite"/>
    </source>
</evidence>
<evidence type="ECO:0008006" key="4">
    <source>
        <dbReference type="Google" id="ProtNLM"/>
    </source>
</evidence>
<accession>A0A517XWB7</accession>
<dbReference type="AlphaFoldDB" id="A0A517XWB7"/>
<dbReference type="KEGG" id="uli:ETAA1_37730"/>